<keyword evidence="3" id="KW-0732">Signal</keyword>
<evidence type="ECO:0000256" key="2">
    <source>
        <dbReference type="SAM" id="Phobius"/>
    </source>
</evidence>
<keyword evidence="5" id="KW-1185">Reference proteome</keyword>
<keyword evidence="2" id="KW-0472">Membrane</keyword>
<feature type="region of interest" description="Disordered" evidence="1">
    <location>
        <begin position="152"/>
        <end position="172"/>
    </location>
</feature>
<feature type="transmembrane region" description="Helical" evidence="2">
    <location>
        <begin position="177"/>
        <end position="195"/>
    </location>
</feature>
<keyword evidence="2" id="KW-1133">Transmembrane helix</keyword>
<evidence type="ECO:0008006" key="6">
    <source>
        <dbReference type="Google" id="ProtNLM"/>
    </source>
</evidence>
<feature type="chain" id="PRO_5018024291" description="LPXTG cell wall anchor domain-containing protein" evidence="3">
    <location>
        <begin position="24"/>
        <end position="203"/>
    </location>
</feature>
<comment type="caution">
    <text evidence="4">The sequence shown here is derived from an EMBL/GenBank/DDBJ whole genome shotgun (WGS) entry which is preliminary data.</text>
</comment>
<evidence type="ECO:0000256" key="3">
    <source>
        <dbReference type="SAM" id="SignalP"/>
    </source>
</evidence>
<evidence type="ECO:0000313" key="5">
    <source>
        <dbReference type="Proteomes" id="UP000034076"/>
    </source>
</evidence>
<dbReference type="Proteomes" id="UP000034076">
    <property type="component" value="Unassembled WGS sequence"/>
</dbReference>
<feature type="signal peptide" evidence="3">
    <location>
        <begin position="1"/>
        <end position="23"/>
    </location>
</feature>
<dbReference type="STRING" id="270498.CHK_1468"/>
<evidence type="ECO:0000256" key="1">
    <source>
        <dbReference type="SAM" id="MobiDB-lite"/>
    </source>
</evidence>
<gene>
    <name evidence="4" type="ORF">CHK_1468</name>
</gene>
<dbReference type="RefSeq" id="WP_046443337.1">
    <property type="nucleotide sequence ID" value="NZ_LAYJ01000088.1"/>
</dbReference>
<name>A0A0M2NJE1_9FIRM</name>
<sequence>MKKVLCIVLAVVLCISLGSVAFAEESPVASWIEMSGVPEDVSGNVNDLTDAQWDSFLSYAADNFDADVWGGMVYEIGDIMLTNGDGSAYTGSASFRIYDADVTAADKVMVLHLVGGSVEQIPATAYDGYFEFTTSSTSPFAYMINAGGANAAATTEPDTTTTSTTTTSPKTGNDNSTMAWIVVALACAAVTCIAGRKAVKAGK</sequence>
<reference evidence="4 5" key="1">
    <citation type="submission" date="2015-04" db="EMBL/GenBank/DDBJ databases">
        <title>Draft genome sequence of bacteremic isolate Catabacter hongkongensis type strain HKU16T.</title>
        <authorList>
            <person name="Lau S.K."/>
            <person name="Teng J.L."/>
            <person name="Huang Y."/>
            <person name="Curreem S.O."/>
            <person name="Tsui S.K."/>
            <person name="Woo P.C."/>
        </authorList>
    </citation>
    <scope>NUCLEOTIDE SEQUENCE [LARGE SCALE GENOMIC DNA]</scope>
    <source>
        <strain evidence="4 5">HKU16</strain>
    </source>
</reference>
<keyword evidence="2" id="KW-0812">Transmembrane</keyword>
<organism evidence="4 5">
    <name type="scientific">Christensenella hongkongensis</name>
    <dbReference type="NCBI Taxonomy" id="270498"/>
    <lineage>
        <taxon>Bacteria</taxon>
        <taxon>Bacillati</taxon>
        <taxon>Bacillota</taxon>
        <taxon>Clostridia</taxon>
        <taxon>Christensenellales</taxon>
        <taxon>Christensenellaceae</taxon>
        <taxon>Christensenella</taxon>
    </lineage>
</organism>
<feature type="compositionally biased region" description="Low complexity" evidence="1">
    <location>
        <begin position="152"/>
        <end position="171"/>
    </location>
</feature>
<protein>
    <recommendedName>
        <fullName evidence="6">LPXTG cell wall anchor domain-containing protein</fullName>
    </recommendedName>
</protein>
<dbReference type="EMBL" id="LAYJ01000088">
    <property type="protein sequence ID" value="KKI51081.1"/>
    <property type="molecule type" value="Genomic_DNA"/>
</dbReference>
<dbReference type="AlphaFoldDB" id="A0A0M2NJE1"/>
<proteinExistence type="predicted"/>
<evidence type="ECO:0000313" key="4">
    <source>
        <dbReference type="EMBL" id="KKI51081.1"/>
    </source>
</evidence>
<accession>A0A0M2NJE1</accession>